<protein>
    <submittedName>
        <fullName evidence="10">Uncharacterized protein</fullName>
    </submittedName>
</protein>
<keyword evidence="5" id="KW-0862">Zinc</keyword>
<evidence type="ECO:0000256" key="6">
    <source>
        <dbReference type="ARBA" id="ARBA00022840"/>
    </source>
</evidence>
<dbReference type="EMBL" id="KZ613902">
    <property type="protein sequence ID" value="PMD52566.1"/>
    <property type="molecule type" value="Genomic_DNA"/>
</dbReference>
<dbReference type="CDD" id="cd18793">
    <property type="entry name" value="SF2_C_SNF"/>
    <property type="match status" value="1"/>
</dbReference>
<dbReference type="PANTHER" id="PTHR45626">
    <property type="entry name" value="TRANSCRIPTION TERMINATION FACTOR 2-RELATED"/>
    <property type="match status" value="1"/>
</dbReference>
<dbReference type="Pfam" id="PF00271">
    <property type="entry name" value="Helicase_C"/>
    <property type="match status" value="1"/>
</dbReference>
<dbReference type="InterPro" id="IPR000330">
    <property type="entry name" value="SNF2_N"/>
</dbReference>
<proteinExistence type="predicted"/>
<dbReference type="GO" id="GO:0008270">
    <property type="term" value="F:zinc ion binding"/>
    <property type="evidence" value="ECO:0007669"/>
    <property type="project" value="UniProtKB-KW"/>
</dbReference>
<dbReference type="STRING" id="1095630.A0A2J6SP68"/>
<keyword evidence="4" id="KW-0378">Hydrolase</keyword>
<feature type="domain" description="Helicase C-terminal" evidence="9">
    <location>
        <begin position="913"/>
        <end position="1057"/>
    </location>
</feature>
<dbReference type="InterPro" id="IPR049730">
    <property type="entry name" value="SNF2/RAD54-like_C"/>
</dbReference>
<dbReference type="CDD" id="cd18008">
    <property type="entry name" value="DEXDc_SHPRH-like"/>
    <property type="match status" value="1"/>
</dbReference>
<reference evidence="10 11" key="1">
    <citation type="submission" date="2016-04" db="EMBL/GenBank/DDBJ databases">
        <title>A degradative enzymes factory behind the ericoid mycorrhizal symbiosis.</title>
        <authorList>
            <consortium name="DOE Joint Genome Institute"/>
            <person name="Martino E."/>
            <person name="Morin E."/>
            <person name="Grelet G."/>
            <person name="Kuo A."/>
            <person name="Kohler A."/>
            <person name="Daghino S."/>
            <person name="Barry K."/>
            <person name="Choi C."/>
            <person name="Cichocki N."/>
            <person name="Clum A."/>
            <person name="Copeland A."/>
            <person name="Hainaut M."/>
            <person name="Haridas S."/>
            <person name="Labutti K."/>
            <person name="Lindquist E."/>
            <person name="Lipzen A."/>
            <person name="Khouja H.-R."/>
            <person name="Murat C."/>
            <person name="Ohm R."/>
            <person name="Olson A."/>
            <person name="Spatafora J."/>
            <person name="Veneault-Fourrey C."/>
            <person name="Henrissat B."/>
            <person name="Grigoriev I."/>
            <person name="Martin F."/>
            <person name="Perotto S."/>
        </authorList>
    </citation>
    <scope>NUCLEOTIDE SEQUENCE [LARGE SCALE GENOMIC DNA]</scope>
    <source>
        <strain evidence="10 11">E</strain>
    </source>
</reference>
<dbReference type="SUPFAM" id="SSF52540">
    <property type="entry name" value="P-loop containing nucleoside triphosphate hydrolases"/>
    <property type="match status" value="2"/>
</dbReference>
<dbReference type="InterPro" id="IPR038718">
    <property type="entry name" value="SNF2-like_sf"/>
</dbReference>
<feature type="region of interest" description="Disordered" evidence="7">
    <location>
        <begin position="1"/>
        <end position="57"/>
    </location>
</feature>
<dbReference type="InParanoid" id="A0A2J6SP68"/>
<evidence type="ECO:0000313" key="11">
    <source>
        <dbReference type="Proteomes" id="UP000235371"/>
    </source>
</evidence>
<dbReference type="OrthoDB" id="448448at2759"/>
<dbReference type="GO" id="GO:0008094">
    <property type="term" value="F:ATP-dependent activity, acting on DNA"/>
    <property type="evidence" value="ECO:0007669"/>
    <property type="project" value="TreeGrafter"/>
</dbReference>
<evidence type="ECO:0000256" key="1">
    <source>
        <dbReference type="ARBA" id="ARBA00022723"/>
    </source>
</evidence>
<sequence length="1057" mass="119880">MSQPLDLGGASIGSLVSDETEGDEDDGKSWRSSSSFESSQIELGISPEQLRGFQDDNIFAKEGSGKEWVTIDRSEEAAAQKQDKLKRRGSYEFAGILKRSRSQSLSLDWDLEIGAYIPAINDDPGPELPNSSADSASEVDWESFLCEDEMLPASNWEEEFPKYKARMMDHYGYKGIFEDEQQHGPKECEDEPWHPYNPENFKDAEMEGMTFTSQLEDQIEICYGMIQKVRVKVLPQAVRLLNRVRITQIVTQTLEIQDVYIFIVFSEGDNQKFFLQPPRKMDEEGQLFNNVAVINRESSTVLSRIAMFCTFEASCLIDPWTPISSGTTTIDKDTCILVDIIIYGHPKHCDEVGDILSARKTYLQEPDYRKTLCGYKNPHFLDLNSNHPVADMDRDPLRISLLQTELGLQQQEASNAKALTQSLLKQKLVAVFKTMTRSQNLKRVTADTNRVHTDLKPYQEEALDFIRQREYGPVSEEYCLWKHKSQNSYIHSITGFERKEIPKETGGGILADEMGLGKTLTILSAIIRTTNEAKSFACGVLDGTLLTVENTLIPSRATLVVVPSPLLLNEWLQEIKLHCTGFSKPIIYHSHGREGNPRVLADSDIVLSTYHTIAAESTDITSPLCKINWFRIVLDEAHIIRGMTTKLFKSIKRLRSNFRWCLTGTPIQNSLEDLAALVNFIQSSPLDDFHVFKKHIISPLMKGSEKGVDNLRQLLDCVCLRRTKQLLNLPQIISESRLLNFSPREKRQYIDTRDKLVKMINQNRLQQQNKGCLGVFQLQLQLRRLCNHGTFQRSSLGVKDFDPEQAIAHLRKQKQAKCEVCGIHVTGIHGIEEQRSGSFTTCGHLLCSKCIPTMKEALQKIDGRDGCLKCSLCPETIFGEYLVTEEASSKPSKYGNKNLSAWQYFDKAGCSTKISVVVVDIDIVFSCWTRSLDLIGIFFSSRNIAFVRIDGSHTLVQRKWILEVFQKDSEIKILLMTTGTGAVGLNLTVANCVYILEPQWNPMVESQAIARVNRMGQTRDVRVVRYIMEGTVEELELQTQQTRKLEYAKLGWKEDDC</sequence>
<dbReference type="SMART" id="SM00487">
    <property type="entry name" value="DEXDc"/>
    <property type="match status" value="1"/>
</dbReference>
<gene>
    <name evidence="10" type="ORF">K444DRAFT_668792</name>
</gene>
<dbReference type="PROSITE" id="PS00518">
    <property type="entry name" value="ZF_RING_1"/>
    <property type="match status" value="1"/>
</dbReference>
<dbReference type="InterPro" id="IPR027417">
    <property type="entry name" value="P-loop_NTPase"/>
</dbReference>
<dbReference type="SMART" id="SM00490">
    <property type="entry name" value="HELICc"/>
    <property type="match status" value="1"/>
</dbReference>
<dbReference type="PANTHER" id="PTHR45626:SF52">
    <property type="entry name" value="SINGLE-STRANDED DNA-DEPENDENT ATPASE (EUROFUNG)"/>
    <property type="match status" value="1"/>
</dbReference>
<dbReference type="GO" id="GO:0005524">
    <property type="term" value="F:ATP binding"/>
    <property type="evidence" value="ECO:0007669"/>
    <property type="project" value="UniProtKB-KW"/>
</dbReference>
<dbReference type="RefSeq" id="XP_024729470.1">
    <property type="nucleotide sequence ID" value="XM_024887452.1"/>
</dbReference>
<evidence type="ECO:0000259" key="9">
    <source>
        <dbReference type="PROSITE" id="PS51194"/>
    </source>
</evidence>
<keyword evidence="3" id="KW-0863">Zinc-finger</keyword>
<dbReference type="GO" id="GO:0006281">
    <property type="term" value="P:DNA repair"/>
    <property type="evidence" value="ECO:0007669"/>
    <property type="project" value="TreeGrafter"/>
</dbReference>
<organism evidence="10 11">
    <name type="scientific">Hyaloscypha bicolor E</name>
    <dbReference type="NCBI Taxonomy" id="1095630"/>
    <lineage>
        <taxon>Eukaryota</taxon>
        <taxon>Fungi</taxon>
        <taxon>Dikarya</taxon>
        <taxon>Ascomycota</taxon>
        <taxon>Pezizomycotina</taxon>
        <taxon>Leotiomycetes</taxon>
        <taxon>Helotiales</taxon>
        <taxon>Hyaloscyphaceae</taxon>
        <taxon>Hyaloscypha</taxon>
        <taxon>Hyaloscypha bicolor</taxon>
    </lineage>
</organism>
<feature type="compositionally biased region" description="Low complexity" evidence="7">
    <location>
        <begin position="30"/>
        <end position="39"/>
    </location>
</feature>
<keyword evidence="2" id="KW-0547">Nucleotide-binding</keyword>
<dbReference type="Gene3D" id="3.40.50.10810">
    <property type="entry name" value="Tandem AAA-ATPase domain"/>
    <property type="match status" value="1"/>
</dbReference>
<evidence type="ECO:0000256" key="5">
    <source>
        <dbReference type="ARBA" id="ARBA00022833"/>
    </source>
</evidence>
<keyword evidence="6" id="KW-0067">ATP-binding</keyword>
<dbReference type="Pfam" id="PF00176">
    <property type="entry name" value="SNF2-rel_dom"/>
    <property type="match status" value="1"/>
</dbReference>
<dbReference type="InterPro" id="IPR014001">
    <property type="entry name" value="Helicase_ATP-bd"/>
</dbReference>
<evidence type="ECO:0000259" key="8">
    <source>
        <dbReference type="PROSITE" id="PS51192"/>
    </source>
</evidence>
<dbReference type="GO" id="GO:0005634">
    <property type="term" value="C:nucleus"/>
    <property type="evidence" value="ECO:0007669"/>
    <property type="project" value="TreeGrafter"/>
</dbReference>
<evidence type="ECO:0000256" key="7">
    <source>
        <dbReference type="SAM" id="MobiDB-lite"/>
    </source>
</evidence>
<evidence type="ECO:0000256" key="4">
    <source>
        <dbReference type="ARBA" id="ARBA00022801"/>
    </source>
</evidence>
<name>A0A2J6SP68_9HELO</name>
<dbReference type="GO" id="GO:0016787">
    <property type="term" value="F:hydrolase activity"/>
    <property type="evidence" value="ECO:0007669"/>
    <property type="project" value="UniProtKB-KW"/>
</dbReference>
<dbReference type="InterPro" id="IPR017907">
    <property type="entry name" value="Znf_RING_CS"/>
</dbReference>
<dbReference type="GeneID" id="36595528"/>
<evidence type="ECO:0000313" key="10">
    <source>
        <dbReference type="EMBL" id="PMD52566.1"/>
    </source>
</evidence>
<dbReference type="Proteomes" id="UP000235371">
    <property type="component" value="Unassembled WGS sequence"/>
</dbReference>
<dbReference type="PROSITE" id="PS51192">
    <property type="entry name" value="HELICASE_ATP_BIND_1"/>
    <property type="match status" value="1"/>
</dbReference>
<feature type="domain" description="Helicase ATP-binding" evidence="8">
    <location>
        <begin position="499"/>
        <end position="684"/>
    </location>
</feature>
<dbReference type="InterPro" id="IPR001650">
    <property type="entry name" value="Helicase_C-like"/>
</dbReference>
<keyword evidence="11" id="KW-1185">Reference proteome</keyword>
<dbReference type="Gene3D" id="3.40.50.300">
    <property type="entry name" value="P-loop containing nucleotide triphosphate hydrolases"/>
    <property type="match status" value="1"/>
</dbReference>
<accession>A0A2J6SP68</accession>
<dbReference type="InterPro" id="IPR050628">
    <property type="entry name" value="SNF2_RAD54_helicase_TF"/>
</dbReference>
<dbReference type="PROSITE" id="PS51194">
    <property type="entry name" value="HELICASE_CTER"/>
    <property type="match status" value="1"/>
</dbReference>
<dbReference type="AlphaFoldDB" id="A0A2J6SP68"/>
<evidence type="ECO:0000256" key="2">
    <source>
        <dbReference type="ARBA" id="ARBA00022741"/>
    </source>
</evidence>
<keyword evidence="1" id="KW-0479">Metal-binding</keyword>
<evidence type="ECO:0000256" key="3">
    <source>
        <dbReference type="ARBA" id="ARBA00022771"/>
    </source>
</evidence>